<dbReference type="PANTHER" id="PTHR43394">
    <property type="entry name" value="ATP-DEPENDENT PERMEASE MDL1, MITOCHONDRIAL"/>
    <property type="match status" value="1"/>
</dbReference>
<dbReference type="SUPFAM" id="SSF90123">
    <property type="entry name" value="ABC transporter transmembrane region"/>
    <property type="match status" value="1"/>
</dbReference>
<dbReference type="EMBL" id="JARQBN010000011">
    <property type="protein sequence ID" value="MDT2828264.1"/>
    <property type="molecule type" value="Genomic_DNA"/>
</dbReference>
<name>A0ABU3FSL0_9ENTE</name>
<dbReference type="PANTHER" id="PTHR43394:SF1">
    <property type="entry name" value="ATP-BINDING CASSETTE SUB-FAMILY B MEMBER 10, MITOCHONDRIAL"/>
    <property type="match status" value="1"/>
</dbReference>
<feature type="domain" description="ABC transmembrane type-1" evidence="9">
    <location>
        <begin position="17"/>
        <end position="298"/>
    </location>
</feature>
<feature type="transmembrane region" description="Helical" evidence="7">
    <location>
        <begin position="154"/>
        <end position="173"/>
    </location>
</feature>
<protein>
    <submittedName>
        <fullName evidence="10">ABC transporter ATP-binding protein</fullName>
    </submittedName>
</protein>
<keyword evidence="2 7" id="KW-0812">Transmembrane</keyword>
<keyword evidence="3" id="KW-0547">Nucleotide-binding</keyword>
<evidence type="ECO:0000256" key="4">
    <source>
        <dbReference type="ARBA" id="ARBA00022840"/>
    </source>
</evidence>
<dbReference type="InterPro" id="IPR011527">
    <property type="entry name" value="ABC1_TM_dom"/>
</dbReference>
<feature type="transmembrane region" description="Helical" evidence="7">
    <location>
        <begin position="272"/>
        <end position="296"/>
    </location>
</feature>
<evidence type="ECO:0000256" key="7">
    <source>
        <dbReference type="SAM" id="Phobius"/>
    </source>
</evidence>
<keyword evidence="4 10" id="KW-0067">ATP-binding</keyword>
<keyword evidence="11" id="KW-1185">Reference proteome</keyword>
<organism evidence="10 11">
    <name type="scientific">Enterococcus viikkiensis</name>
    <dbReference type="NCBI Taxonomy" id="930854"/>
    <lineage>
        <taxon>Bacteria</taxon>
        <taxon>Bacillati</taxon>
        <taxon>Bacillota</taxon>
        <taxon>Bacilli</taxon>
        <taxon>Lactobacillales</taxon>
        <taxon>Enterococcaceae</taxon>
        <taxon>Enterococcus</taxon>
    </lineage>
</organism>
<dbReference type="Pfam" id="PF00664">
    <property type="entry name" value="ABC_membrane"/>
    <property type="match status" value="1"/>
</dbReference>
<dbReference type="Proteomes" id="UP001265301">
    <property type="component" value="Unassembled WGS sequence"/>
</dbReference>
<evidence type="ECO:0000256" key="3">
    <source>
        <dbReference type="ARBA" id="ARBA00022741"/>
    </source>
</evidence>
<dbReference type="Gene3D" id="3.40.50.300">
    <property type="entry name" value="P-loop containing nucleotide triphosphate hydrolases"/>
    <property type="match status" value="1"/>
</dbReference>
<evidence type="ECO:0000259" key="8">
    <source>
        <dbReference type="PROSITE" id="PS50893"/>
    </source>
</evidence>
<comment type="subcellular location">
    <subcellularLocation>
        <location evidence="1">Cell membrane</location>
        <topology evidence="1">Multi-pass membrane protein</topology>
    </subcellularLocation>
</comment>
<feature type="transmembrane region" description="Helical" evidence="7">
    <location>
        <begin position="241"/>
        <end position="260"/>
    </location>
</feature>
<evidence type="ECO:0000256" key="1">
    <source>
        <dbReference type="ARBA" id="ARBA00004651"/>
    </source>
</evidence>
<dbReference type="InterPro" id="IPR027417">
    <property type="entry name" value="P-loop_NTPase"/>
</dbReference>
<sequence length="573" mass="63153">MKLILNYLRPYRSQVTIGVIIKFLGTMMELVLPWTLAYILDHVIPQKDPHKILLWGGVMLLASAFALWANIIANRMVSKTAKNTTKHIRDDLFKKISYLDTTQIEEVSVSSLVSRVTTDSYNIHLTLGVMLRMGIRAPILLIGGILITTTLDPVLTLVLVAVMPIIFVVVTHISKKGVPLFSKLQTKVDQLVLTVRENVTGSRVIKALSKEAYERNRFEQVNQSLVNAETKANVTLAASPALLDLFLNLGLTLVIVVSAYRVNAGLTQPGVIVAFLTYFTIILNAMLSITRIFVLYSRGLASAKRINDVLRKKPTLVPGTLEQRNESETKLRFDHVTFAYPDAATAIEDISFNLASGETLGIMGATGSGKTTIASLILRLYDRTSGQILLDGQDIKHYSLDALHQKIGAVLQKDVLFADTIRENILFGRAFSEVQVQQAIDDAQAREFIDKLADGLDYPLEAKGQNLSGGQKQRVLLARALIGQPDLLILDDSSSALDYHTDANLRKALRTHFAATTKILIAQRISSIQHADKILLLEKGKMIGYGSHEELLAENATYQTIYHGQIGGASIGE</sequence>
<dbReference type="Pfam" id="PF00005">
    <property type="entry name" value="ABC_tran"/>
    <property type="match status" value="1"/>
</dbReference>
<evidence type="ECO:0000313" key="10">
    <source>
        <dbReference type="EMBL" id="MDT2828264.1"/>
    </source>
</evidence>
<dbReference type="PROSITE" id="PS00211">
    <property type="entry name" value="ABC_TRANSPORTER_1"/>
    <property type="match status" value="1"/>
</dbReference>
<evidence type="ECO:0000259" key="9">
    <source>
        <dbReference type="PROSITE" id="PS50929"/>
    </source>
</evidence>
<evidence type="ECO:0000256" key="5">
    <source>
        <dbReference type="ARBA" id="ARBA00022989"/>
    </source>
</evidence>
<feature type="transmembrane region" description="Helical" evidence="7">
    <location>
        <begin position="20"/>
        <end position="40"/>
    </location>
</feature>
<dbReference type="PROSITE" id="PS50893">
    <property type="entry name" value="ABC_TRANSPORTER_2"/>
    <property type="match status" value="1"/>
</dbReference>
<proteinExistence type="predicted"/>
<dbReference type="InterPro" id="IPR003439">
    <property type="entry name" value="ABC_transporter-like_ATP-bd"/>
</dbReference>
<reference evidence="10 11" key="1">
    <citation type="submission" date="2023-03" db="EMBL/GenBank/DDBJ databases">
        <authorList>
            <person name="Shen W."/>
            <person name="Cai J."/>
        </authorList>
    </citation>
    <scope>NUCLEOTIDE SEQUENCE [LARGE SCALE GENOMIC DNA]</scope>
    <source>
        <strain evidence="10 11">B101</strain>
    </source>
</reference>
<evidence type="ECO:0000256" key="6">
    <source>
        <dbReference type="ARBA" id="ARBA00023136"/>
    </source>
</evidence>
<dbReference type="SMART" id="SM00382">
    <property type="entry name" value="AAA"/>
    <property type="match status" value="1"/>
</dbReference>
<evidence type="ECO:0000313" key="11">
    <source>
        <dbReference type="Proteomes" id="UP001265301"/>
    </source>
</evidence>
<dbReference type="SUPFAM" id="SSF52540">
    <property type="entry name" value="P-loop containing nucleoside triphosphate hydrolases"/>
    <property type="match status" value="1"/>
</dbReference>
<accession>A0ABU3FSL0</accession>
<dbReference type="InterPro" id="IPR017871">
    <property type="entry name" value="ABC_transporter-like_CS"/>
</dbReference>
<dbReference type="Gene3D" id="1.20.1560.10">
    <property type="entry name" value="ABC transporter type 1, transmembrane domain"/>
    <property type="match status" value="1"/>
</dbReference>
<dbReference type="InterPro" id="IPR039421">
    <property type="entry name" value="Type_1_exporter"/>
</dbReference>
<feature type="transmembrane region" description="Helical" evidence="7">
    <location>
        <begin position="52"/>
        <end position="73"/>
    </location>
</feature>
<dbReference type="CDD" id="cd18548">
    <property type="entry name" value="ABC_6TM_Tm287_like"/>
    <property type="match status" value="1"/>
</dbReference>
<dbReference type="RefSeq" id="WP_311819090.1">
    <property type="nucleotide sequence ID" value="NZ_JARQBN010000011.1"/>
</dbReference>
<evidence type="ECO:0000256" key="2">
    <source>
        <dbReference type="ARBA" id="ARBA00022692"/>
    </source>
</evidence>
<feature type="domain" description="ABC transporter" evidence="8">
    <location>
        <begin position="331"/>
        <end position="564"/>
    </location>
</feature>
<gene>
    <name evidence="10" type="ORF">P7H59_07295</name>
</gene>
<dbReference type="InterPro" id="IPR003593">
    <property type="entry name" value="AAA+_ATPase"/>
</dbReference>
<keyword evidence="5 7" id="KW-1133">Transmembrane helix</keyword>
<dbReference type="InterPro" id="IPR036640">
    <property type="entry name" value="ABC1_TM_sf"/>
</dbReference>
<dbReference type="GO" id="GO:0005524">
    <property type="term" value="F:ATP binding"/>
    <property type="evidence" value="ECO:0007669"/>
    <property type="project" value="UniProtKB-KW"/>
</dbReference>
<dbReference type="PROSITE" id="PS50929">
    <property type="entry name" value="ABC_TM1F"/>
    <property type="match status" value="1"/>
</dbReference>
<comment type="caution">
    <text evidence="10">The sequence shown here is derived from an EMBL/GenBank/DDBJ whole genome shotgun (WGS) entry which is preliminary data.</text>
</comment>
<keyword evidence="6 7" id="KW-0472">Membrane</keyword>